<dbReference type="Gene3D" id="3.30.1370.60">
    <property type="entry name" value="Hypothetical oxidoreductase yiak, domain 2"/>
    <property type="match status" value="1"/>
</dbReference>
<evidence type="ECO:0000313" key="3">
    <source>
        <dbReference type="EMBL" id="HJG80412.1"/>
    </source>
</evidence>
<reference evidence="3" key="1">
    <citation type="journal article" date="2021" name="PeerJ">
        <title>Extensive microbial diversity within the chicken gut microbiome revealed by metagenomics and culture.</title>
        <authorList>
            <person name="Gilroy R."/>
            <person name="Ravi A."/>
            <person name="Getino M."/>
            <person name="Pursley I."/>
            <person name="Horton D.L."/>
            <person name="Alikhan N.F."/>
            <person name="Baker D."/>
            <person name="Gharbi K."/>
            <person name="Hall N."/>
            <person name="Watson M."/>
            <person name="Adriaenssens E.M."/>
            <person name="Foster-Nyarko E."/>
            <person name="Jarju S."/>
            <person name="Secka A."/>
            <person name="Antonio M."/>
            <person name="Oren A."/>
            <person name="Chaudhuri R.R."/>
            <person name="La Ragione R."/>
            <person name="Hildebrand F."/>
            <person name="Pallen M.J."/>
        </authorList>
    </citation>
    <scope>NUCLEOTIDE SEQUENCE</scope>
    <source>
        <strain evidence="3">ChiGjej5B5-7349</strain>
    </source>
</reference>
<proteinExistence type="inferred from homology"/>
<dbReference type="InterPro" id="IPR036111">
    <property type="entry name" value="Mal/L-sulfo/L-lacto_DH-like_sf"/>
</dbReference>
<evidence type="ECO:0000313" key="4">
    <source>
        <dbReference type="Proteomes" id="UP000784435"/>
    </source>
</evidence>
<reference evidence="3" key="2">
    <citation type="submission" date="2021-09" db="EMBL/GenBank/DDBJ databases">
        <authorList>
            <person name="Gilroy R."/>
        </authorList>
    </citation>
    <scope>NUCLEOTIDE SEQUENCE</scope>
    <source>
        <strain evidence="3">ChiGjej5B5-7349</strain>
    </source>
</reference>
<protein>
    <submittedName>
        <fullName evidence="3">Ldh family oxidoreductase</fullName>
    </submittedName>
</protein>
<gene>
    <name evidence="3" type="ORF">K8V08_08375</name>
</gene>
<evidence type="ECO:0000256" key="1">
    <source>
        <dbReference type="ARBA" id="ARBA00006056"/>
    </source>
</evidence>
<comment type="caution">
    <text evidence="3">The sequence shown here is derived from an EMBL/GenBank/DDBJ whole genome shotgun (WGS) entry which is preliminary data.</text>
</comment>
<dbReference type="PANTHER" id="PTHR11091">
    <property type="entry name" value="OXIDOREDUCTASE-RELATED"/>
    <property type="match status" value="1"/>
</dbReference>
<dbReference type="GO" id="GO:0016491">
    <property type="term" value="F:oxidoreductase activity"/>
    <property type="evidence" value="ECO:0007669"/>
    <property type="project" value="UniProtKB-KW"/>
</dbReference>
<dbReference type="InterPro" id="IPR043143">
    <property type="entry name" value="Mal/L-sulf/L-lact_DH-like_NADP"/>
</dbReference>
<keyword evidence="2" id="KW-0560">Oxidoreductase</keyword>
<dbReference type="EMBL" id="DYUK01000180">
    <property type="protein sequence ID" value="HJG80412.1"/>
    <property type="molecule type" value="Genomic_DNA"/>
</dbReference>
<dbReference type="Pfam" id="PF02615">
    <property type="entry name" value="Ldh_2"/>
    <property type="match status" value="1"/>
</dbReference>
<accession>A0A921SP01</accession>
<comment type="similarity">
    <text evidence="1">Belongs to the LDH2/MDH2 oxidoreductase family.</text>
</comment>
<dbReference type="AlphaFoldDB" id="A0A921SP01"/>
<dbReference type="InterPro" id="IPR003767">
    <property type="entry name" value="Malate/L-lactate_DH-like"/>
</dbReference>
<organism evidence="3 4">
    <name type="scientific">Brevibacterium senegalense</name>
    <dbReference type="NCBI Taxonomy" id="1033736"/>
    <lineage>
        <taxon>Bacteria</taxon>
        <taxon>Bacillati</taxon>
        <taxon>Actinomycetota</taxon>
        <taxon>Actinomycetes</taxon>
        <taxon>Micrococcales</taxon>
        <taxon>Brevibacteriaceae</taxon>
        <taxon>Brevibacterium</taxon>
    </lineage>
</organism>
<sequence>MADRTTPAPSPTADTVSLTLAELELLCRDAVRAAGGSAQTAVSLASATVAAERRERSEVGAAHLFDYLDAMAHGRLDGSASPRVVTARAGMLVVDAAGGTAQAAFDSVCDDLVSRARENGIAMLSIHRSFTAGEIGHYTTRLAEQGLVALVGSNSPALVAALGAREAVTGTNPLSFALPHPDGPRMFDQAASATAWVNIRDAADRGEAIPAG</sequence>
<dbReference type="PANTHER" id="PTHR11091:SF0">
    <property type="entry name" value="MALATE DEHYDROGENASE"/>
    <property type="match status" value="1"/>
</dbReference>
<dbReference type="SUPFAM" id="SSF89733">
    <property type="entry name" value="L-sulfolactate dehydrogenase-like"/>
    <property type="match status" value="1"/>
</dbReference>
<name>A0A921SP01_9MICO</name>
<dbReference type="Proteomes" id="UP000784435">
    <property type="component" value="Unassembled WGS sequence"/>
</dbReference>
<evidence type="ECO:0000256" key="2">
    <source>
        <dbReference type="ARBA" id="ARBA00023002"/>
    </source>
</evidence>